<evidence type="ECO:0000313" key="2">
    <source>
        <dbReference type="Proteomes" id="UP000789366"/>
    </source>
</evidence>
<protein>
    <submittedName>
        <fullName evidence="1">8448_t:CDS:1</fullName>
    </submittedName>
</protein>
<comment type="caution">
    <text evidence="1">The sequence shown here is derived from an EMBL/GenBank/DDBJ whole genome shotgun (WGS) entry which is preliminary data.</text>
</comment>
<feature type="non-terminal residue" evidence="1">
    <location>
        <position position="88"/>
    </location>
</feature>
<keyword evidence="2" id="KW-1185">Reference proteome</keyword>
<sequence>MPETSEPEENESDNELQDEITNVDNAAMLLEDLLAKNNPVIQELLDSIKEYFQMIDQPAMTEDAVGALEKVIRYQEDLDDGKEFDENG</sequence>
<reference evidence="1" key="1">
    <citation type="submission" date="2021-06" db="EMBL/GenBank/DDBJ databases">
        <authorList>
            <person name="Kallberg Y."/>
            <person name="Tangrot J."/>
            <person name="Rosling A."/>
        </authorList>
    </citation>
    <scope>NUCLEOTIDE SEQUENCE</scope>
    <source>
        <strain evidence="1">28 12/20/2015</strain>
    </source>
</reference>
<organism evidence="1 2">
    <name type="scientific">Cetraspora pellucida</name>
    <dbReference type="NCBI Taxonomy" id="1433469"/>
    <lineage>
        <taxon>Eukaryota</taxon>
        <taxon>Fungi</taxon>
        <taxon>Fungi incertae sedis</taxon>
        <taxon>Mucoromycota</taxon>
        <taxon>Glomeromycotina</taxon>
        <taxon>Glomeromycetes</taxon>
        <taxon>Diversisporales</taxon>
        <taxon>Gigasporaceae</taxon>
        <taxon>Cetraspora</taxon>
    </lineage>
</organism>
<proteinExistence type="predicted"/>
<gene>
    <name evidence="1" type="ORF">SPELUC_LOCUS3598</name>
</gene>
<name>A0ACA9L7V6_9GLOM</name>
<accession>A0ACA9L7V6</accession>
<dbReference type="EMBL" id="CAJVPW010002811">
    <property type="protein sequence ID" value="CAG8513714.1"/>
    <property type="molecule type" value="Genomic_DNA"/>
</dbReference>
<dbReference type="Proteomes" id="UP000789366">
    <property type="component" value="Unassembled WGS sequence"/>
</dbReference>
<evidence type="ECO:0000313" key="1">
    <source>
        <dbReference type="EMBL" id="CAG8513714.1"/>
    </source>
</evidence>